<dbReference type="PANTHER" id="PTHR43531:SF11">
    <property type="entry name" value="METHYL-ACCEPTING CHEMOTAXIS PROTEIN 3"/>
    <property type="match status" value="1"/>
</dbReference>
<dbReference type="CDD" id="cd12913">
    <property type="entry name" value="PDC1_MCP_like"/>
    <property type="match status" value="1"/>
</dbReference>
<evidence type="ECO:0000256" key="3">
    <source>
        <dbReference type="PROSITE-ProRule" id="PRU00284"/>
    </source>
</evidence>
<dbReference type="EMBL" id="JACJQY010000068">
    <property type="protein sequence ID" value="MBD2319850.1"/>
    <property type="molecule type" value="Genomic_DNA"/>
</dbReference>
<dbReference type="PROSITE" id="PS50111">
    <property type="entry name" value="CHEMOTAXIS_TRANSDUC_2"/>
    <property type="match status" value="1"/>
</dbReference>
<proteinExistence type="inferred from homology"/>
<feature type="domain" description="Methyl-accepting transducer" evidence="6">
    <location>
        <begin position="498"/>
        <end position="743"/>
    </location>
</feature>
<sequence length="1972" mass="214760">MASTSNKNRATSLSKSDQSSSKRSPKSPNTTKSKKPKGSMGLGLLLIAIGTSLIGLGGLGYFVYQELLSSSRREVDRSAEAQTRQLEANLTNVQQAVDGVASTSTILLQQQPRPKVAAPFQKLIVDSLQNANSVSGMGIASNGNLLFPPAKPLVPYVWKEQSGLKPEIAGQKLAAPNDKLLSGDRPDILKASFYQETLKGTASWSQPYSAVGKTIITYSAPISDGQKVVGIVNADAIASEILSVVDTSTKKPTEESKIGFVVASSSGKVISASYQFQATETQNPSVTQALTSLAQQAKTEPSGITQAGGYLWAYRKIAGSDLLVAAQLPESEITNKLIVLVGGAAVGISAILAIAILGFVNSLKKRLQPLSEECDRFLSQQGTSGVNIAGKDEIDHLGLSLKSTFQQVKANEIRLRSELSQASSSDDISTAAQIQQNFAETELMEAEVGDLLDVVSSMEEGDLTVEAQVNDRATGLVADTLNRLREKLVEIISSVLGTAQQVAQGSADLEDLAKTVVLNTAEQAQSVTQGQALTEQVAAIAERSAAQVNVANQSLQEVRDTVASGQTAINTLTDSISVLQTGSAQIVQRMKTLGEFVGLAEQFVQDQGQIASLTQVLALNATLVAARAAEQKDPKQFASVAREFESIAGQVNDLATQTNDGLTVLQQRTSQIQTVVTAIDAEVQNLSGLVAGFTSGVESSQSAFNSIQIATEEVVQIGQAITESSTEIADAAGSTASYISEIAQLADRTADLTRSARQQAEAMGNQAQQLLQGIQFFRLPESSGIANPQNVAIASNAFDSPDTSVNNLFDASTDSTSTEANNLGLVVPAIAVAATATAVTLSQSQQESFTAKYVTPDEEDNTANDSRYLENLLDDSTSSEFAENNSIEYPPEQSLGSVPENFFSAEVLDNQNQDSTVYSDLTDISLIEESLLADLKQEIYDESSIDEVSPPEVTFKNPMEGVNESAINDAASDPMIVSATSSFLEDTAFGIPSPLAEDANLHLPAFVDFTIPDLDDEDFHIPKMNIESSLDDSNSFFDSSTSIQETSLEASGLDFDPFAMDDQTSMQPLVEADDFAIAEYDNAEYDNISTTSDELVLVDVPETNLESTSDNFELPEFEDYSQYASDDAINETLEQSLENPSNEAFSDTFDKSFDESPFDRVLDEALSDTLDQNFDTDSTFDESPLPELLDDEFNYELSEAEIQNEDQDGNYIFDLNQPIDSYSNELVNLDQLADLPAQIPDVYLDASSDNEFPEEFTFEVDESPLINDPNLNETDSFFDLSLNQGDDSFTEETIEAFEDQTDDYMIAAIAPEMEIAPSVNDMSDQPSTDFSEFSLELDESLSMASTNLDEAEVFSDGFFDNISTQESDELDLNPFDFSTNVQRDAPLDLEEPQDQEASLLELSSEQPDQLDSIWQTEETGSNELDSYADFETGTVSASDNFADPFDISPNLQEESFVPEPEMALETETQEDVLLDLSDQLLDDQDERFDELSEDFSFEIDDNLSTDAPNLDNVEQLFDEAEVVESIDPFAIQVNTQENINNDNENAFVTEFEPSSDVELDTAFPSLFDESEDLEEQISESIWQPEATEGLDALSEAPTSVATDSSSSTFDFPDLSQIEEMDNDLSDEAFSFDISSNFDTLTDSLDEEPPISFSEGLLNDPEEDVSSIFGNNLDQERELSYHEFTTNSESNNFGNNLDQERELSYHEFTTNSESNNLDVDENASTFAELTEDVESDENSIKFSDILEARNSVENPLEQEDLTIFGAIAENLDEESTVGFSGFGISETGDLELDSMDSESIPDISLDFSDTWLDEVTNEDENRPSFTSLDDDEDISIGYPLDDEVANLSNDDAYKFADNLLDSLMDETDEEFDNLSLDLPDLPSLPDFPNVSSDPIFTENNENELSDEPEFDFSMFDAPIEDPVNTARAEIDDFLSGELGTQEIFEEKPKPKPQEVTSLDADNNPFQIDKSEAN</sequence>
<feature type="compositionally biased region" description="Polar residues" evidence="4">
    <location>
        <begin position="1953"/>
        <end position="1964"/>
    </location>
</feature>
<evidence type="ECO:0000313" key="9">
    <source>
        <dbReference type="Proteomes" id="UP000618445"/>
    </source>
</evidence>
<feature type="domain" description="HAMP" evidence="7">
    <location>
        <begin position="448"/>
        <end position="493"/>
    </location>
</feature>
<gene>
    <name evidence="8" type="ORF">H6G05_23805</name>
</gene>
<dbReference type="InterPro" id="IPR003660">
    <property type="entry name" value="HAMP_dom"/>
</dbReference>
<dbReference type="InterPro" id="IPR004089">
    <property type="entry name" value="MCPsignal_dom"/>
</dbReference>
<keyword evidence="1" id="KW-0145">Chemotaxis</keyword>
<evidence type="ECO:0000256" key="5">
    <source>
        <dbReference type="SAM" id="Phobius"/>
    </source>
</evidence>
<protein>
    <recommendedName>
        <fullName evidence="10">Methyl-accepting transducer domain-containing protein</fullName>
    </recommendedName>
</protein>
<dbReference type="Pfam" id="PF22673">
    <property type="entry name" value="MCP-like_PDC_1"/>
    <property type="match status" value="1"/>
</dbReference>
<accession>A0ABR8CIR2</accession>
<feature type="region of interest" description="Disordered" evidence="4">
    <location>
        <begin position="1942"/>
        <end position="1972"/>
    </location>
</feature>
<keyword evidence="5" id="KW-0812">Transmembrane</keyword>
<dbReference type="PROSITE" id="PS50885">
    <property type="entry name" value="HAMP"/>
    <property type="match status" value="1"/>
</dbReference>
<organism evidence="8 9">
    <name type="scientific">Phormidium tenue FACHB-1050</name>
    <dbReference type="NCBI Taxonomy" id="2692857"/>
    <lineage>
        <taxon>Bacteria</taxon>
        <taxon>Bacillati</taxon>
        <taxon>Cyanobacteriota</taxon>
        <taxon>Cyanophyceae</taxon>
        <taxon>Oscillatoriophycideae</taxon>
        <taxon>Oscillatoriales</taxon>
        <taxon>Oscillatoriaceae</taxon>
        <taxon>Phormidium</taxon>
    </lineage>
</organism>
<comment type="similarity">
    <text evidence="2">Belongs to the methyl-accepting chemotaxis (MCP) protein family.</text>
</comment>
<name>A0ABR8CIR2_9CYAN</name>
<keyword evidence="5" id="KW-0472">Membrane</keyword>
<dbReference type="PANTHER" id="PTHR43531">
    <property type="entry name" value="PROTEIN ICFG"/>
    <property type="match status" value="1"/>
</dbReference>
<evidence type="ECO:0008006" key="10">
    <source>
        <dbReference type="Google" id="ProtNLM"/>
    </source>
</evidence>
<dbReference type="RefSeq" id="WP_190582274.1">
    <property type="nucleotide sequence ID" value="NZ_CAWPQU010000065.1"/>
</dbReference>
<feature type="region of interest" description="Disordered" evidence="4">
    <location>
        <begin position="1"/>
        <end position="37"/>
    </location>
</feature>
<keyword evidence="5" id="KW-1133">Transmembrane helix</keyword>
<evidence type="ECO:0000259" key="6">
    <source>
        <dbReference type="PROSITE" id="PS50111"/>
    </source>
</evidence>
<feature type="transmembrane region" description="Helical" evidence="5">
    <location>
        <begin position="337"/>
        <end position="360"/>
    </location>
</feature>
<comment type="caution">
    <text evidence="8">The sequence shown here is derived from an EMBL/GenBank/DDBJ whole genome shotgun (WGS) entry which is preliminary data.</text>
</comment>
<evidence type="ECO:0000256" key="4">
    <source>
        <dbReference type="SAM" id="MobiDB-lite"/>
    </source>
</evidence>
<feature type="compositionally biased region" description="Low complexity" evidence="4">
    <location>
        <begin position="11"/>
        <end position="31"/>
    </location>
</feature>
<dbReference type="Proteomes" id="UP000618445">
    <property type="component" value="Unassembled WGS sequence"/>
</dbReference>
<dbReference type="SUPFAM" id="SSF58104">
    <property type="entry name" value="Methyl-accepting chemotaxis protein (MCP) signaling domain"/>
    <property type="match status" value="1"/>
</dbReference>
<evidence type="ECO:0000259" key="7">
    <source>
        <dbReference type="PROSITE" id="PS50885"/>
    </source>
</evidence>
<dbReference type="Gene3D" id="1.10.287.950">
    <property type="entry name" value="Methyl-accepting chemotaxis protein"/>
    <property type="match status" value="1"/>
</dbReference>
<reference evidence="8 9" key="1">
    <citation type="journal article" date="2020" name="ISME J.">
        <title>Comparative genomics reveals insights into cyanobacterial evolution and habitat adaptation.</title>
        <authorList>
            <person name="Chen M.Y."/>
            <person name="Teng W.K."/>
            <person name="Zhao L."/>
            <person name="Hu C.X."/>
            <person name="Zhou Y.K."/>
            <person name="Han B.P."/>
            <person name="Song L.R."/>
            <person name="Shu W.S."/>
        </authorList>
    </citation>
    <scope>NUCLEOTIDE SEQUENCE [LARGE SCALE GENOMIC DNA]</scope>
    <source>
        <strain evidence="8 9">FACHB-1050</strain>
    </source>
</reference>
<dbReference type="InterPro" id="IPR051310">
    <property type="entry name" value="MCP_chemotaxis"/>
</dbReference>
<keyword evidence="3" id="KW-0807">Transducer</keyword>
<dbReference type="Gene3D" id="3.30.450.20">
    <property type="entry name" value="PAS domain"/>
    <property type="match status" value="1"/>
</dbReference>
<evidence type="ECO:0000256" key="2">
    <source>
        <dbReference type="ARBA" id="ARBA00029447"/>
    </source>
</evidence>
<evidence type="ECO:0000256" key="1">
    <source>
        <dbReference type="ARBA" id="ARBA00022500"/>
    </source>
</evidence>
<keyword evidence="9" id="KW-1185">Reference proteome</keyword>
<feature type="region of interest" description="Disordered" evidence="4">
    <location>
        <begin position="1813"/>
        <end position="1832"/>
    </location>
</feature>
<feature type="compositionally biased region" description="Polar residues" evidence="4">
    <location>
        <begin position="1"/>
        <end position="10"/>
    </location>
</feature>
<evidence type="ECO:0000313" key="8">
    <source>
        <dbReference type="EMBL" id="MBD2319850.1"/>
    </source>
</evidence>
<feature type="transmembrane region" description="Helical" evidence="5">
    <location>
        <begin position="42"/>
        <end position="64"/>
    </location>
</feature>